<dbReference type="PATRIC" id="fig|1618481.3.peg.498"/>
<dbReference type="STRING" id="1618481.US54_C0020G0010"/>
<dbReference type="SUPFAM" id="SSF52540">
    <property type="entry name" value="P-loop containing nucleoside triphosphate hydrolases"/>
    <property type="match status" value="1"/>
</dbReference>
<dbReference type="AlphaFoldDB" id="A0A0G0KBQ1"/>
<organism evidence="3 4">
    <name type="scientific">Candidatus Roizmanbacteria bacterium GW2011_GWA2_37_7</name>
    <dbReference type="NCBI Taxonomy" id="1618481"/>
    <lineage>
        <taxon>Bacteria</taxon>
        <taxon>Candidatus Roizmaniibacteriota</taxon>
    </lineage>
</organism>
<reference evidence="3 4" key="1">
    <citation type="journal article" date="2015" name="Nature">
        <title>rRNA introns, odd ribosomes, and small enigmatic genomes across a large radiation of phyla.</title>
        <authorList>
            <person name="Brown C.T."/>
            <person name="Hug L.A."/>
            <person name="Thomas B.C."/>
            <person name="Sharon I."/>
            <person name="Castelle C.J."/>
            <person name="Singh A."/>
            <person name="Wilkins M.J."/>
            <person name="Williams K.H."/>
            <person name="Banfield J.F."/>
        </authorList>
    </citation>
    <scope>NUCLEOTIDE SEQUENCE [LARGE SCALE GENOMIC DNA]</scope>
</reference>
<accession>A0A0G0KBQ1</accession>
<dbReference type="PANTHER" id="PTHR33295:SF20">
    <property type="entry name" value="ATPASE"/>
    <property type="match status" value="1"/>
</dbReference>
<dbReference type="InterPro" id="IPR041682">
    <property type="entry name" value="AAA_14"/>
</dbReference>
<dbReference type="InterPro" id="IPR025420">
    <property type="entry name" value="DUF4143"/>
</dbReference>
<dbReference type="Gene3D" id="3.40.50.300">
    <property type="entry name" value="P-loop containing nucleotide triphosphate hydrolases"/>
    <property type="match status" value="1"/>
</dbReference>
<feature type="domain" description="DUF4143" evidence="2">
    <location>
        <begin position="200"/>
        <end position="348"/>
    </location>
</feature>
<comment type="caution">
    <text evidence="3">The sequence shown here is derived from an EMBL/GenBank/DDBJ whole genome shotgun (WGS) entry which is preliminary data.</text>
</comment>
<evidence type="ECO:0000259" key="2">
    <source>
        <dbReference type="Pfam" id="PF13635"/>
    </source>
</evidence>
<dbReference type="Proteomes" id="UP000034471">
    <property type="component" value="Unassembled WGS sequence"/>
</dbReference>
<dbReference type="EMBL" id="LBTJ01000020">
    <property type="protein sequence ID" value="KKQ38016.1"/>
    <property type="molecule type" value="Genomic_DNA"/>
</dbReference>
<evidence type="ECO:0000313" key="3">
    <source>
        <dbReference type="EMBL" id="KKQ38016.1"/>
    </source>
</evidence>
<feature type="domain" description="AAA" evidence="1">
    <location>
        <begin position="24"/>
        <end position="151"/>
    </location>
</feature>
<dbReference type="Pfam" id="PF13173">
    <property type="entry name" value="AAA_14"/>
    <property type="match status" value="1"/>
</dbReference>
<gene>
    <name evidence="3" type="ORF">US54_C0020G0010</name>
</gene>
<dbReference type="PANTHER" id="PTHR33295">
    <property type="entry name" value="ATPASE"/>
    <property type="match status" value="1"/>
</dbReference>
<dbReference type="Pfam" id="PF13635">
    <property type="entry name" value="DUF4143"/>
    <property type="match status" value="1"/>
</dbReference>
<evidence type="ECO:0000313" key="4">
    <source>
        <dbReference type="Proteomes" id="UP000034471"/>
    </source>
</evidence>
<protein>
    <submittedName>
        <fullName evidence="3">ATPase</fullName>
    </submittedName>
</protein>
<evidence type="ECO:0000259" key="1">
    <source>
        <dbReference type="Pfam" id="PF13173"/>
    </source>
</evidence>
<dbReference type="InterPro" id="IPR027417">
    <property type="entry name" value="P-loop_NTPase"/>
</dbReference>
<proteinExistence type="predicted"/>
<sequence length="402" mass="47284">MIKTYKKRQKYIERIKPFIGKALIKILIGQRRVGKSYLLFQLMDEIKKIDKNASIIYINKEDLSFESIKTYKDLYHYINQKKHKKYKNYIFIDEVQEIESYEKAIRDLSTKKNMDFYLTGSNASLLSSDLATHLTGRYIEIPVYGLSYPEFIEFHTLTISDESFLKYIKYGGLPYLIHLELKDDIIYDYLKNIYNTILLRDVVAHFQIRNVNLLERLVEYLARHVGSNITARKISNFLETQHIRMSSTVILNYLSHLSSAFFIYEAKRSDITGKKIFEINEKYYFEDMGLRNIIVGGYKQPDINQVLENIVYFHLRIHGYVVTVGKLGTKEVDFVCVKDGKKVYIQVAYLIPNEVVRKREFGNLLEIKDNYEKIVVSTDKFISGNVEGIRHVNILEFLNTQI</sequence>
<name>A0A0G0KBQ1_9BACT</name>